<gene>
    <name evidence="4" type="ORF">CR205_06440</name>
</gene>
<dbReference type="RefSeq" id="WP_110518091.1">
    <property type="nucleotide sequence ID" value="NZ_PDOF01000001.1"/>
</dbReference>
<evidence type="ECO:0008006" key="6">
    <source>
        <dbReference type="Google" id="ProtNLM"/>
    </source>
</evidence>
<keyword evidence="1" id="KW-1133">Transmembrane helix</keyword>
<dbReference type="PANTHER" id="PTHR12277:SF81">
    <property type="entry name" value="PROTEIN ABHD13"/>
    <property type="match status" value="1"/>
</dbReference>
<feature type="domain" description="Serine aminopeptidase S33" evidence="3">
    <location>
        <begin position="100"/>
        <end position="179"/>
    </location>
</feature>
<dbReference type="EMBL" id="PDOF01000001">
    <property type="protein sequence ID" value="PYZ98229.1"/>
    <property type="molecule type" value="Genomic_DNA"/>
</dbReference>
<proteinExistence type="predicted"/>
<dbReference type="Pfam" id="PF03959">
    <property type="entry name" value="FSH1"/>
    <property type="match status" value="1"/>
</dbReference>
<dbReference type="OrthoDB" id="9777090at2"/>
<evidence type="ECO:0000256" key="1">
    <source>
        <dbReference type="SAM" id="Phobius"/>
    </source>
</evidence>
<protein>
    <recommendedName>
        <fullName evidence="6">Alpha/beta hydrolase</fullName>
    </recommendedName>
</protein>
<sequence length="276" mass="30990">MFLTKTIRYLSFAAAGIVLLITGFFALFYFSQDGLLFHPQPLNESRIDYVNEQYPEAKEVLTENKDGLDLHGWLIESGEDDPLLIYFGGNAEEVSYMIPDALRLENWNVLLMNYRGYGLSGGSPGEAEFFSDALTLYDEMTSEFGFESIAVMGRSMGTGPAVYLSEQRDVLGTVLVSPYDSLTRVAGDRYPLVPVSILLNHHFDNSTRAERIETPALVLIAENDEVIPPSHSEELVRSWDGDSEAVFFEGKHHNNIQTGSGYWTEITAFLDQFKQE</sequence>
<keyword evidence="1" id="KW-0472">Membrane</keyword>
<comment type="caution">
    <text evidence="4">The sequence shown here is derived from an EMBL/GenBank/DDBJ whole genome shotgun (WGS) entry which is preliminary data.</text>
</comment>
<accession>A0A2W0HMX3</accession>
<evidence type="ECO:0000313" key="5">
    <source>
        <dbReference type="Proteomes" id="UP000248066"/>
    </source>
</evidence>
<dbReference type="AlphaFoldDB" id="A0A2W0HMX3"/>
<evidence type="ECO:0000259" key="2">
    <source>
        <dbReference type="Pfam" id="PF03959"/>
    </source>
</evidence>
<organism evidence="4 5">
    <name type="scientific">Alteribacter lacisalsi</name>
    <dbReference type="NCBI Taxonomy" id="2045244"/>
    <lineage>
        <taxon>Bacteria</taxon>
        <taxon>Bacillati</taxon>
        <taxon>Bacillota</taxon>
        <taxon>Bacilli</taxon>
        <taxon>Bacillales</taxon>
        <taxon>Bacillaceae</taxon>
        <taxon>Alteribacter</taxon>
    </lineage>
</organism>
<dbReference type="SUPFAM" id="SSF53474">
    <property type="entry name" value="alpha/beta-Hydrolases"/>
    <property type="match status" value="1"/>
</dbReference>
<dbReference type="Pfam" id="PF12146">
    <property type="entry name" value="Hydrolase_4"/>
    <property type="match status" value="1"/>
</dbReference>
<feature type="transmembrane region" description="Helical" evidence="1">
    <location>
        <begin position="7"/>
        <end position="30"/>
    </location>
</feature>
<dbReference type="InterPro" id="IPR029058">
    <property type="entry name" value="AB_hydrolase_fold"/>
</dbReference>
<dbReference type="PANTHER" id="PTHR12277">
    <property type="entry name" value="ALPHA/BETA HYDROLASE DOMAIN-CONTAINING PROTEIN"/>
    <property type="match status" value="1"/>
</dbReference>
<dbReference type="Proteomes" id="UP000248066">
    <property type="component" value="Unassembled WGS sequence"/>
</dbReference>
<keyword evidence="1" id="KW-0812">Transmembrane</keyword>
<keyword evidence="5" id="KW-1185">Reference proteome</keyword>
<dbReference type="InterPro" id="IPR005645">
    <property type="entry name" value="FSH-like_dom"/>
</dbReference>
<evidence type="ECO:0000313" key="4">
    <source>
        <dbReference type="EMBL" id="PYZ98229.1"/>
    </source>
</evidence>
<name>A0A2W0HMX3_9BACI</name>
<dbReference type="InterPro" id="IPR022742">
    <property type="entry name" value="Hydrolase_4"/>
</dbReference>
<dbReference type="Gene3D" id="3.40.50.1820">
    <property type="entry name" value="alpha/beta hydrolase"/>
    <property type="match status" value="1"/>
</dbReference>
<reference evidence="4 5" key="1">
    <citation type="submission" date="2017-10" db="EMBL/GenBank/DDBJ databases">
        <title>Bacillus sp. nov., a halophilic bacterium isolated from a Yangshapao Lake.</title>
        <authorList>
            <person name="Wang H."/>
        </authorList>
    </citation>
    <scope>NUCLEOTIDE SEQUENCE [LARGE SCALE GENOMIC DNA]</scope>
    <source>
        <strain evidence="4 5">YSP-3</strain>
    </source>
</reference>
<evidence type="ECO:0000259" key="3">
    <source>
        <dbReference type="Pfam" id="PF12146"/>
    </source>
</evidence>
<feature type="domain" description="Serine hydrolase" evidence="2">
    <location>
        <begin position="202"/>
        <end position="253"/>
    </location>
</feature>